<accession>A0A7J0HA39</accession>
<feature type="chain" id="PRO_5029819254" evidence="1">
    <location>
        <begin position="29"/>
        <end position="76"/>
    </location>
</feature>
<evidence type="ECO:0000256" key="1">
    <source>
        <dbReference type="SAM" id="SignalP"/>
    </source>
</evidence>
<protein>
    <submittedName>
        <fullName evidence="2">Uncharacterized protein</fullName>
    </submittedName>
</protein>
<dbReference type="AlphaFoldDB" id="A0A7J0HA39"/>
<comment type="caution">
    <text evidence="2">The sequence shown here is derived from an EMBL/GenBank/DDBJ whole genome shotgun (WGS) entry which is preliminary data.</text>
</comment>
<reference evidence="2 3" key="1">
    <citation type="submission" date="2019-07" db="EMBL/GenBank/DDBJ databases">
        <title>De Novo Assembly of kiwifruit Actinidia rufa.</title>
        <authorList>
            <person name="Sugita-Konishi S."/>
            <person name="Sato K."/>
            <person name="Mori E."/>
            <person name="Abe Y."/>
            <person name="Kisaki G."/>
            <person name="Hamano K."/>
            <person name="Suezawa K."/>
            <person name="Otani M."/>
            <person name="Fukuda T."/>
            <person name="Manabe T."/>
            <person name="Gomi K."/>
            <person name="Tabuchi M."/>
            <person name="Akimitsu K."/>
            <person name="Kataoka I."/>
        </authorList>
    </citation>
    <scope>NUCLEOTIDE SEQUENCE [LARGE SCALE GENOMIC DNA]</scope>
    <source>
        <strain evidence="3">cv. Fuchu</strain>
    </source>
</reference>
<proteinExistence type="predicted"/>
<name>A0A7J0HA39_9ERIC</name>
<keyword evidence="3" id="KW-1185">Reference proteome</keyword>
<evidence type="ECO:0000313" key="3">
    <source>
        <dbReference type="Proteomes" id="UP000585474"/>
    </source>
</evidence>
<feature type="signal peptide" evidence="1">
    <location>
        <begin position="1"/>
        <end position="28"/>
    </location>
</feature>
<sequence>MAVMSLMTLGSGWWILLLPWCCFEGVVALPSRVAAAALSIVITCCGSRVVELPSRVDAPDLARSFAVGLFVVAGLF</sequence>
<keyword evidence="1" id="KW-0732">Signal</keyword>
<organism evidence="2 3">
    <name type="scientific">Actinidia rufa</name>
    <dbReference type="NCBI Taxonomy" id="165716"/>
    <lineage>
        <taxon>Eukaryota</taxon>
        <taxon>Viridiplantae</taxon>
        <taxon>Streptophyta</taxon>
        <taxon>Embryophyta</taxon>
        <taxon>Tracheophyta</taxon>
        <taxon>Spermatophyta</taxon>
        <taxon>Magnoliopsida</taxon>
        <taxon>eudicotyledons</taxon>
        <taxon>Gunneridae</taxon>
        <taxon>Pentapetalae</taxon>
        <taxon>asterids</taxon>
        <taxon>Ericales</taxon>
        <taxon>Actinidiaceae</taxon>
        <taxon>Actinidia</taxon>
    </lineage>
</organism>
<evidence type="ECO:0000313" key="2">
    <source>
        <dbReference type="EMBL" id="GFZ19821.1"/>
    </source>
</evidence>
<dbReference type="Proteomes" id="UP000585474">
    <property type="component" value="Unassembled WGS sequence"/>
</dbReference>
<dbReference type="EMBL" id="BJWL01000028">
    <property type="protein sequence ID" value="GFZ19821.1"/>
    <property type="molecule type" value="Genomic_DNA"/>
</dbReference>
<gene>
    <name evidence="2" type="ORF">Acr_28g0005260</name>
</gene>